<dbReference type="CDD" id="cd00093">
    <property type="entry name" value="HTH_XRE"/>
    <property type="match status" value="1"/>
</dbReference>
<dbReference type="GO" id="GO:0003677">
    <property type="term" value="F:DNA binding"/>
    <property type="evidence" value="ECO:0007669"/>
    <property type="project" value="UniProtKB-KW"/>
</dbReference>
<comment type="caution">
    <text evidence="3">The sequence shown here is derived from an EMBL/GenBank/DDBJ whole genome shotgun (WGS) entry which is preliminary data.</text>
</comment>
<dbReference type="Pfam" id="PF01381">
    <property type="entry name" value="HTH_3"/>
    <property type="match status" value="1"/>
</dbReference>
<dbReference type="PANTHER" id="PTHR36924:SF1">
    <property type="entry name" value="ANTITOXIN HIGA-1"/>
    <property type="match status" value="1"/>
</dbReference>
<dbReference type="PANTHER" id="PTHR36924">
    <property type="entry name" value="ANTITOXIN HIGA-1"/>
    <property type="match status" value="1"/>
</dbReference>
<feature type="domain" description="HTH cro/C1-type" evidence="2">
    <location>
        <begin position="29"/>
        <end position="68"/>
    </location>
</feature>
<evidence type="ECO:0000259" key="2">
    <source>
        <dbReference type="PROSITE" id="PS50943"/>
    </source>
</evidence>
<protein>
    <submittedName>
        <fullName evidence="3">HigA family addiction module antidote protein</fullName>
    </submittedName>
</protein>
<dbReference type="RefSeq" id="WP_155464733.1">
    <property type="nucleotide sequence ID" value="NZ_WNKY01000016.1"/>
</dbReference>
<reference evidence="3 4" key="1">
    <citation type="submission" date="2019-11" db="EMBL/GenBank/DDBJ databases">
        <title>Type strains purchased from KCTC, JCM and DSMZ.</title>
        <authorList>
            <person name="Lu H."/>
        </authorList>
    </citation>
    <scope>NUCLEOTIDE SEQUENCE [LARGE SCALE GENOMIC DNA]</scope>
    <source>
        <strain evidence="3 4">KCTC 22382</strain>
    </source>
</reference>
<evidence type="ECO:0000313" key="3">
    <source>
        <dbReference type="EMBL" id="MTV39117.1"/>
    </source>
</evidence>
<keyword evidence="1" id="KW-0238">DNA-binding</keyword>
<dbReference type="Proteomes" id="UP000475582">
    <property type="component" value="Unassembled WGS sequence"/>
</dbReference>
<sequence>MEMYNPPTPGEFIIEVYLKPLNLSARSCAELMGIAPSTLYRILNGRSKITPAMAERFSNALGGSVQSWNNLQALHDRWLERQRNAA</sequence>
<dbReference type="InterPro" id="IPR013430">
    <property type="entry name" value="Toxin_antidote_HigA"/>
</dbReference>
<dbReference type="InterPro" id="IPR010982">
    <property type="entry name" value="Lambda_DNA-bd_dom_sf"/>
</dbReference>
<keyword evidence="4" id="KW-1185">Reference proteome</keyword>
<dbReference type="Gene3D" id="1.10.260.40">
    <property type="entry name" value="lambda repressor-like DNA-binding domains"/>
    <property type="match status" value="1"/>
</dbReference>
<proteinExistence type="predicted"/>
<dbReference type="SUPFAM" id="SSF47413">
    <property type="entry name" value="lambda repressor-like DNA-binding domains"/>
    <property type="match status" value="1"/>
</dbReference>
<dbReference type="EMBL" id="WNKY01000016">
    <property type="protein sequence ID" value="MTV39117.1"/>
    <property type="molecule type" value="Genomic_DNA"/>
</dbReference>
<dbReference type="NCBIfam" id="TIGR02607">
    <property type="entry name" value="antidote_HigA"/>
    <property type="match status" value="1"/>
</dbReference>
<gene>
    <name evidence="3" type="ORF">GM676_16195</name>
</gene>
<dbReference type="InterPro" id="IPR001387">
    <property type="entry name" value="Cro/C1-type_HTH"/>
</dbReference>
<dbReference type="OrthoDB" id="5297543at2"/>
<dbReference type="SMART" id="SM00530">
    <property type="entry name" value="HTH_XRE"/>
    <property type="match status" value="1"/>
</dbReference>
<dbReference type="AlphaFoldDB" id="A0A6L6PKI8"/>
<accession>A0A6L6PKI8</accession>
<organism evidence="3 4">
    <name type="scientific">Duganella radicis</name>
    <dbReference type="NCBI Taxonomy" id="551988"/>
    <lineage>
        <taxon>Bacteria</taxon>
        <taxon>Pseudomonadati</taxon>
        <taxon>Pseudomonadota</taxon>
        <taxon>Betaproteobacteria</taxon>
        <taxon>Burkholderiales</taxon>
        <taxon>Oxalobacteraceae</taxon>
        <taxon>Telluria group</taxon>
        <taxon>Duganella</taxon>
    </lineage>
</organism>
<evidence type="ECO:0000256" key="1">
    <source>
        <dbReference type="ARBA" id="ARBA00023125"/>
    </source>
</evidence>
<name>A0A6L6PKI8_9BURK</name>
<dbReference type="PROSITE" id="PS50943">
    <property type="entry name" value="HTH_CROC1"/>
    <property type="match status" value="1"/>
</dbReference>
<evidence type="ECO:0000313" key="4">
    <source>
        <dbReference type="Proteomes" id="UP000475582"/>
    </source>
</evidence>